<evidence type="ECO:0000256" key="1">
    <source>
        <dbReference type="SAM" id="MobiDB-lite"/>
    </source>
</evidence>
<proteinExistence type="predicted"/>
<dbReference type="EMBL" id="GAKP01005357">
    <property type="protein sequence ID" value="JAC53595.1"/>
    <property type="molecule type" value="Transcribed_RNA"/>
</dbReference>
<feature type="region of interest" description="Disordered" evidence="1">
    <location>
        <begin position="1"/>
        <end position="25"/>
    </location>
</feature>
<dbReference type="EMBL" id="GAKP01005356">
    <property type="protein sequence ID" value="JAC53596.1"/>
    <property type="molecule type" value="Transcribed_RNA"/>
</dbReference>
<protein>
    <submittedName>
        <fullName evidence="2">Uncharacterized protein</fullName>
    </submittedName>
</protein>
<evidence type="ECO:0000313" key="2">
    <source>
        <dbReference type="EMBL" id="JAC53595.1"/>
    </source>
</evidence>
<dbReference type="AlphaFoldDB" id="A0A034WHG5"/>
<organism evidence="2">
    <name type="scientific">Bactrocera dorsalis</name>
    <name type="common">Oriental fruit fly</name>
    <name type="synonym">Dacus dorsalis</name>
    <dbReference type="NCBI Taxonomy" id="27457"/>
    <lineage>
        <taxon>Eukaryota</taxon>
        <taxon>Metazoa</taxon>
        <taxon>Ecdysozoa</taxon>
        <taxon>Arthropoda</taxon>
        <taxon>Hexapoda</taxon>
        <taxon>Insecta</taxon>
        <taxon>Pterygota</taxon>
        <taxon>Neoptera</taxon>
        <taxon>Endopterygota</taxon>
        <taxon>Diptera</taxon>
        <taxon>Brachycera</taxon>
        <taxon>Muscomorpha</taxon>
        <taxon>Tephritoidea</taxon>
        <taxon>Tephritidae</taxon>
        <taxon>Bactrocera</taxon>
        <taxon>Bactrocera</taxon>
    </lineage>
</organism>
<sequence>MLQWSTERQPYKRTRQERRSISHALQRQTQRAQIASILKSNESTGKLYAQLSKLSGSFFRTDTHTHAQHAPFSRSVYRACSHLFINNSTKRTARKLKGNDEPLAILELPVVRLLSFQRCAYQPHKFFFEHFLLGFTINSEGNQQP</sequence>
<name>A0A034WHG5_BACDO</name>
<accession>A0A034WHG5</accession>
<reference evidence="2" key="1">
    <citation type="journal article" date="2014" name="BMC Genomics">
        <title>Characterizing the developmental transcriptome of the oriental fruit fly, Bactrocera dorsalis (Diptera: Tephritidae) through comparative genomic analysis with Drosophila melanogaster utilizing modENCODE datasets.</title>
        <authorList>
            <person name="Geib S.M."/>
            <person name="Calla B."/>
            <person name="Hall B."/>
            <person name="Hou S."/>
            <person name="Manoukis N.C."/>
        </authorList>
    </citation>
    <scope>NUCLEOTIDE SEQUENCE</scope>
    <source>
        <strain evidence="2">Punador</strain>
    </source>
</reference>